<keyword evidence="2" id="KW-1185">Reference proteome</keyword>
<reference evidence="1" key="1">
    <citation type="submission" date="2019-11" db="EMBL/GenBank/DDBJ databases">
        <title>Nori genome reveals adaptations in red seaweeds to the harsh intertidal environment.</title>
        <authorList>
            <person name="Wang D."/>
            <person name="Mao Y."/>
        </authorList>
    </citation>
    <scope>NUCLEOTIDE SEQUENCE</scope>
    <source>
        <tissue evidence="1">Gametophyte</tissue>
    </source>
</reference>
<protein>
    <submittedName>
        <fullName evidence="1">Uncharacterized protein</fullName>
    </submittedName>
</protein>
<dbReference type="EMBL" id="CM020620">
    <property type="protein sequence ID" value="KAK1867802.1"/>
    <property type="molecule type" value="Genomic_DNA"/>
</dbReference>
<dbReference type="Proteomes" id="UP000798662">
    <property type="component" value="Chromosome 3"/>
</dbReference>
<organism evidence="1 2">
    <name type="scientific">Pyropia yezoensis</name>
    <name type="common">Susabi-nori</name>
    <name type="synonym">Porphyra yezoensis</name>
    <dbReference type="NCBI Taxonomy" id="2788"/>
    <lineage>
        <taxon>Eukaryota</taxon>
        <taxon>Rhodophyta</taxon>
        <taxon>Bangiophyceae</taxon>
        <taxon>Bangiales</taxon>
        <taxon>Bangiaceae</taxon>
        <taxon>Pyropia</taxon>
    </lineage>
</organism>
<name>A0ACC3CC93_PYRYE</name>
<evidence type="ECO:0000313" key="1">
    <source>
        <dbReference type="EMBL" id="KAK1867802.1"/>
    </source>
</evidence>
<evidence type="ECO:0000313" key="2">
    <source>
        <dbReference type="Proteomes" id="UP000798662"/>
    </source>
</evidence>
<comment type="caution">
    <text evidence="1">The sequence shown here is derived from an EMBL/GenBank/DDBJ whole genome shotgun (WGS) entry which is preliminary data.</text>
</comment>
<sequence>MAFVGAPLVAPAPSATRALRCGWAGGQAAPMAARRRRVVVADAPPPPPSSLPMVMSIVITVGDVVVLRPTKSSTGKPSLALVTGVASSGTTADIETLDEFVRSLYVRSGDSTYVAVKEMRPIKADYVDAQDGWIVLPEDVESVASSFQAVPLDESVESSSEPEVKVVAATPKEVPEELQGGPTPFPMPTKSQALRGAGVAAVVGFLLYLGYSNVQGTFASSPLSFDEGTQGANVATSFRSIVLFLAGGSSALAFFAAGGLAVWAVSGGADADGGAK</sequence>
<accession>A0ACC3CC93</accession>
<proteinExistence type="predicted"/>
<gene>
    <name evidence="1" type="ORF">I4F81_010301</name>
</gene>